<dbReference type="SMART" id="SM00062">
    <property type="entry name" value="PBPb"/>
    <property type="match status" value="1"/>
</dbReference>
<evidence type="ECO:0000256" key="3">
    <source>
        <dbReference type="ARBA" id="ARBA00022729"/>
    </source>
</evidence>
<dbReference type="InterPro" id="IPR001638">
    <property type="entry name" value="Solute-binding_3/MltF_N"/>
</dbReference>
<evidence type="ECO:0000256" key="4">
    <source>
        <dbReference type="SAM" id="SignalP"/>
    </source>
</evidence>
<comment type="similarity">
    <text evidence="2">Belongs to the bacterial solute-binding protein SsuA/TauA family.</text>
</comment>
<accession>A0ABR7LV46</accession>
<reference evidence="6 7" key="1">
    <citation type="submission" date="2020-06" db="EMBL/GenBank/DDBJ databases">
        <title>Actinomadura xiongansis sp. nov., isolated from soil of Baiyangdian.</title>
        <authorList>
            <person name="Zhang X."/>
        </authorList>
    </citation>
    <scope>NUCLEOTIDE SEQUENCE [LARGE SCALE GENOMIC DNA]</scope>
    <source>
        <strain evidence="6 7">HBUM206468</strain>
    </source>
</reference>
<dbReference type="PROSITE" id="PS51257">
    <property type="entry name" value="PROKAR_LIPOPROTEIN"/>
    <property type="match status" value="1"/>
</dbReference>
<dbReference type="EMBL" id="JABVEC010000020">
    <property type="protein sequence ID" value="MBC6468721.1"/>
    <property type="molecule type" value="Genomic_DNA"/>
</dbReference>
<dbReference type="PANTHER" id="PTHR30024">
    <property type="entry name" value="ALIPHATIC SULFONATES-BINDING PROTEIN-RELATED"/>
    <property type="match status" value="1"/>
</dbReference>
<feature type="domain" description="Solute-binding protein family 3/N-terminal" evidence="5">
    <location>
        <begin position="41"/>
        <end position="272"/>
    </location>
</feature>
<name>A0ABR7LV46_9ACTN</name>
<dbReference type="Pfam" id="PF09084">
    <property type="entry name" value="NMT1"/>
    <property type="match status" value="1"/>
</dbReference>
<evidence type="ECO:0000256" key="2">
    <source>
        <dbReference type="ARBA" id="ARBA00010742"/>
    </source>
</evidence>
<gene>
    <name evidence="6" type="ORF">HKK74_24960</name>
</gene>
<sequence length="346" mass="36046">MRRIRRIRLAGLGLALAGLLATAGCNSAAKSTSSGSDGSGKVTIGVGGQVLLSYLPTTLAAQLGYYKEEGLNVELQDLQAGSKALQAMIGGSTNVTSGFYEHTIQMQQKRQEIKSFVTMLKLPGVVLAVSPKNASSIGSLKDLKGKVVGVTAPGSSTDFFLKYALSKSGMAAGDVSVTAIGAGSTAVAAMEEGKVAAAVMLDPAVSQLEKRAGKLKTLYDLRTVAGVESVYGTGSYPAAVLYAKSAWLQNNPETARKLTRALTRTLEWIAAHDGTEIAAKMPASYAGGDTALYARAIEHAKPMFTADGKMPQDGPAAVLETQRTSNPEMKGADVDLAKTYTDEFIG</sequence>
<dbReference type="RefSeq" id="WP_187245757.1">
    <property type="nucleotide sequence ID" value="NZ_BAAAOK010000001.1"/>
</dbReference>
<dbReference type="SUPFAM" id="SSF53850">
    <property type="entry name" value="Periplasmic binding protein-like II"/>
    <property type="match status" value="1"/>
</dbReference>
<proteinExistence type="inferred from homology"/>
<feature type="chain" id="PRO_5046578931" evidence="4">
    <location>
        <begin position="24"/>
        <end position="346"/>
    </location>
</feature>
<dbReference type="PANTHER" id="PTHR30024:SF47">
    <property type="entry name" value="TAURINE-BINDING PERIPLASMIC PROTEIN"/>
    <property type="match status" value="1"/>
</dbReference>
<evidence type="ECO:0000259" key="5">
    <source>
        <dbReference type="SMART" id="SM00062"/>
    </source>
</evidence>
<comment type="caution">
    <text evidence="6">The sequence shown here is derived from an EMBL/GenBank/DDBJ whole genome shotgun (WGS) entry which is preliminary data.</text>
</comment>
<protein>
    <submittedName>
        <fullName evidence="6">ABC transporter substrate-binding protein</fullName>
    </submittedName>
</protein>
<dbReference type="InterPro" id="IPR015168">
    <property type="entry name" value="SsuA/THI5"/>
</dbReference>
<keyword evidence="7" id="KW-1185">Reference proteome</keyword>
<dbReference type="Gene3D" id="3.40.190.10">
    <property type="entry name" value="Periplasmic binding protein-like II"/>
    <property type="match status" value="2"/>
</dbReference>
<evidence type="ECO:0000256" key="1">
    <source>
        <dbReference type="ARBA" id="ARBA00004418"/>
    </source>
</evidence>
<keyword evidence="3 4" id="KW-0732">Signal</keyword>
<evidence type="ECO:0000313" key="6">
    <source>
        <dbReference type="EMBL" id="MBC6468721.1"/>
    </source>
</evidence>
<dbReference type="Proteomes" id="UP000805614">
    <property type="component" value="Unassembled WGS sequence"/>
</dbReference>
<comment type="subcellular location">
    <subcellularLocation>
        <location evidence="1">Periplasm</location>
    </subcellularLocation>
</comment>
<feature type="signal peptide" evidence="4">
    <location>
        <begin position="1"/>
        <end position="23"/>
    </location>
</feature>
<organism evidence="6 7">
    <name type="scientific">Actinomadura alba</name>
    <dbReference type="NCBI Taxonomy" id="406431"/>
    <lineage>
        <taxon>Bacteria</taxon>
        <taxon>Bacillati</taxon>
        <taxon>Actinomycetota</taxon>
        <taxon>Actinomycetes</taxon>
        <taxon>Streptosporangiales</taxon>
        <taxon>Thermomonosporaceae</taxon>
        <taxon>Actinomadura</taxon>
    </lineage>
</organism>
<evidence type="ECO:0000313" key="7">
    <source>
        <dbReference type="Proteomes" id="UP000805614"/>
    </source>
</evidence>